<dbReference type="RefSeq" id="WP_379666661.1">
    <property type="nucleotide sequence ID" value="NZ_JBHULH010000004.1"/>
</dbReference>
<sequence length="70" mass="8385">MGKILPYIYFIAAVAWLVDGFILFFKDLETYRIFLDYTMDNKYGFIAFKIFFALLLVWAGVRRLRMQNES</sequence>
<keyword evidence="1" id="KW-1133">Transmembrane helix</keyword>
<protein>
    <submittedName>
        <fullName evidence="2">Uncharacterized protein</fullName>
    </submittedName>
</protein>
<feature type="transmembrane region" description="Helical" evidence="1">
    <location>
        <begin position="7"/>
        <end position="25"/>
    </location>
</feature>
<reference evidence="3" key="1">
    <citation type="journal article" date="2019" name="Int. J. Syst. Evol. Microbiol.">
        <title>The Global Catalogue of Microorganisms (GCM) 10K type strain sequencing project: providing services to taxonomists for standard genome sequencing and annotation.</title>
        <authorList>
            <consortium name="The Broad Institute Genomics Platform"/>
            <consortium name="The Broad Institute Genome Sequencing Center for Infectious Disease"/>
            <person name="Wu L."/>
            <person name="Ma J."/>
        </authorList>
    </citation>
    <scope>NUCLEOTIDE SEQUENCE [LARGE SCALE GENOMIC DNA]</scope>
    <source>
        <strain evidence="3">KCTC 52127</strain>
    </source>
</reference>
<evidence type="ECO:0000256" key="1">
    <source>
        <dbReference type="SAM" id="Phobius"/>
    </source>
</evidence>
<name>A0ABW5LV55_9FLAO</name>
<keyword evidence="1" id="KW-0812">Transmembrane</keyword>
<comment type="caution">
    <text evidence="2">The sequence shown here is derived from an EMBL/GenBank/DDBJ whole genome shotgun (WGS) entry which is preliminary data.</text>
</comment>
<evidence type="ECO:0000313" key="3">
    <source>
        <dbReference type="Proteomes" id="UP001597508"/>
    </source>
</evidence>
<keyword evidence="1" id="KW-0472">Membrane</keyword>
<accession>A0ABW5LV55</accession>
<dbReference type="EMBL" id="JBHULH010000004">
    <property type="protein sequence ID" value="MFD2567956.1"/>
    <property type="molecule type" value="Genomic_DNA"/>
</dbReference>
<organism evidence="2 3">
    <name type="scientific">Pseudotenacibaculum haliotis</name>
    <dbReference type="NCBI Taxonomy" id="1862138"/>
    <lineage>
        <taxon>Bacteria</taxon>
        <taxon>Pseudomonadati</taxon>
        <taxon>Bacteroidota</taxon>
        <taxon>Flavobacteriia</taxon>
        <taxon>Flavobacteriales</taxon>
        <taxon>Flavobacteriaceae</taxon>
        <taxon>Pseudotenacibaculum</taxon>
    </lineage>
</organism>
<dbReference type="Proteomes" id="UP001597508">
    <property type="component" value="Unassembled WGS sequence"/>
</dbReference>
<proteinExistence type="predicted"/>
<evidence type="ECO:0000313" key="2">
    <source>
        <dbReference type="EMBL" id="MFD2567956.1"/>
    </source>
</evidence>
<gene>
    <name evidence="2" type="ORF">ACFSRZ_11270</name>
</gene>
<feature type="transmembrane region" description="Helical" evidence="1">
    <location>
        <begin position="45"/>
        <end position="61"/>
    </location>
</feature>
<keyword evidence="3" id="KW-1185">Reference proteome</keyword>